<feature type="transmembrane region" description="Helical" evidence="7">
    <location>
        <begin position="75"/>
        <end position="93"/>
    </location>
</feature>
<feature type="transmembrane region" description="Helical" evidence="7">
    <location>
        <begin position="105"/>
        <end position="126"/>
    </location>
</feature>
<evidence type="ECO:0000259" key="8">
    <source>
        <dbReference type="Pfam" id="PF01757"/>
    </source>
</evidence>
<keyword evidence="12" id="KW-1185">Reference proteome</keyword>
<evidence type="ECO:0000313" key="10">
    <source>
        <dbReference type="EMBL" id="SQB04740.1"/>
    </source>
</evidence>
<feature type="transmembrane region" description="Helical" evidence="7">
    <location>
        <begin position="160"/>
        <end position="181"/>
    </location>
</feature>
<evidence type="ECO:0000256" key="5">
    <source>
        <dbReference type="ARBA" id="ARBA00022989"/>
    </source>
</evidence>
<evidence type="ECO:0000313" key="9">
    <source>
        <dbReference type="EMBL" id="CUO16465.1"/>
    </source>
</evidence>
<feature type="transmembrane region" description="Helical" evidence="7">
    <location>
        <begin position="202"/>
        <end position="221"/>
    </location>
</feature>
<dbReference type="Proteomes" id="UP000095512">
    <property type="component" value="Unassembled WGS sequence"/>
</dbReference>
<dbReference type="InterPro" id="IPR002656">
    <property type="entry name" value="Acyl_transf_3_dom"/>
</dbReference>
<evidence type="ECO:0000313" key="11">
    <source>
        <dbReference type="Proteomes" id="UP000095512"/>
    </source>
</evidence>
<dbReference type="Proteomes" id="UP000251853">
    <property type="component" value="Unassembled WGS sequence"/>
</dbReference>
<sequence length="368" mass="41675">MEAAFLDIWHLLWDRGEYYMEEKQFRDKVYWLTFLFSLLVVWVHSFNGELFMGTPEAAFKVAGIERILGDRLGQIAVPGFFMVSSYLFFRGFCWEKLIPKWRSRLRSLVLPYLLWNFLYYMGYVAATRLPGLSGVVGKTPIPFNGPRLFDALVFYSYNPVFWYLFQLIILVALAPLVYTVMRGNVTGAAALGIMAFGLWKNWAMPLLNLDALFYFCAAAWVSLHRDTWGRGIEERSGAGKNMAAGAILLLAMGLLLYLGRIGGLLWERPLCIVCWRLWGVCGAVLAVKAADLPAAREWMKHNFFLYAIHFAWVRLINKAAAAAFQGSAVIALAVFILMPVLMTAVSAMIGGIMRRFVPNVYYMLSGGR</sequence>
<reference evidence="10 12" key="2">
    <citation type="submission" date="2018-06" db="EMBL/GenBank/DDBJ databases">
        <authorList>
            <consortium name="Pathogen Informatics"/>
            <person name="Doyle S."/>
        </authorList>
    </citation>
    <scope>NUCLEOTIDE SEQUENCE [LARGE SCALE GENOMIC DNA]</scope>
    <source>
        <strain evidence="10 12">NCTC11224</strain>
    </source>
</reference>
<proteinExistence type="inferred from homology"/>
<feature type="transmembrane region" description="Helical" evidence="7">
    <location>
        <begin position="270"/>
        <end position="287"/>
    </location>
</feature>
<accession>A0A174CXH4</accession>
<evidence type="ECO:0000313" key="12">
    <source>
        <dbReference type="Proteomes" id="UP000251853"/>
    </source>
</evidence>
<gene>
    <name evidence="9" type="ORF">ERS852480_00554</name>
    <name evidence="10" type="ORF">NCTC11224_01160</name>
</gene>
<evidence type="ECO:0000256" key="7">
    <source>
        <dbReference type="SAM" id="Phobius"/>
    </source>
</evidence>
<dbReference type="EMBL" id="UAVW01000001">
    <property type="protein sequence ID" value="SQB04740.1"/>
    <property type="molecule type" value="Genomic_DNA"/>
</dbReference>
<feature type="transmembrane region" description="Helical" evidence="7">
    <location>
        <begin position="29"/>
        <end position="46"/>
    </location>
</feature>
<feature type="transmembrane region" description="Helical" evidence="7">
    <location>
        <begin position="241"/>
        <end position="258"/>
    </location>
</feature>
<dbReference type="AlphaFoldDB" id="A0A174CXH4"/>
<dbReference type="PANTHER" id="PTHR40074:SF2">
    <property type="entry name" value="O-ACETYLTRANSFERASE WECH"/>
    <property type="match status" value="1"/>
</dbReference>
<dbReference type="Pfam" id="PF01757">
    <property type="entry name" value="Acyl_transf_3"/>
    <property type="match status" value="1"/>
</dbReference>
<feature type="transmembrane region" description="Helical" evidence="7">
    <location>
        <begin position="328"/>
        <end position="353"/>
    </location>
</feature>
<evidence type="ECO:0000256" key="6">
    <source>
        <dbReference type="ARBA" id="ARBA00023136"/>
    </source>
</evidence>
<comment type="subcellular location">
    <subcellularLocation>
        <location evidence="1">Cell membrane</location>
        <topology evidence="1">Multi-pass membrane protein</topology>
    </subcellularLocation>
</comment>
<dbReference type="GO" id="GO:0009246">
    <property type="term" value="P:enterobacterial common antigen biosynthetic process"/>
    <property type="evidence" value="ECO:0007669"/>
    <property type="project" value="TreeGrafter"/>
</dbReference>
<organism evidence="9 11">
    <name type="scientific">Enterocloster clostridioformis</name>
    <dbReference type="NCBI Taxonomy" id="1531"/>
    <lineage>
        <taxon>Bacteria</taxon>
        <taxon>Bacillati</taxon>
        <taxon>Bacillota</taxon>
        <taxon>Clostridia</taxon>
        <taxon>Lachnospirales</taxon>
        <taxon>Lachnospiraceae</taxon>
        <taxon>Enterocloster</taxon>
    </lineage>
</organism>
<evidence type="ECO:0000256" key="4">
    <source>
        <dbReference type="ARBA" id="ARBA00022692"/>
    </source>
</evidence>
<dbReference type="GO" id="GO:0016413">
    <property type="term" value="F:O-acetyltransferase activity"/>
    <property type="evidence" value="ECO:0007669"/>
    <property type="project" value="TreeGrafter"/>
</dbReference>
<dbReference type="EMBL" id="CZAB01000003">
    <property type="protein sequence ID" value="CUO16465.1"/>
    <property type="molecule type" value="Genomic_DNA"/>
</dbReference>
<feature type="domain" description="Acyltransferase 3" evidence="8">
    <location>
        <begin position="34"/>
        <end position="340"/>
    </location>
</feature>
<evidence type="ECO:0000256" key="1">
    <source>
        <dbReference type="ARBA" id="ARBA00004651"/>
    </source>
</evidence>
<evidence type="ECO:0000256" key="2">
    <source>
        <dbReference type="ARBA" id="ARBA00007400"/>
    </source>
</evidence>
<evidence type="ECO:0000256" key="3">
    <source>
        <dbReference type="ARBA" id="ARBA00022475"/>
    </source>
</evidence>
<reference evidence="9 11" key="1">
    <citation type="submission" date="2015-09" db="EMBL/GenBank/DDBJ databases">
        <authorList>
            <consortium name="Pathogen Informatics"/>
        </authorList>
    </citation>
    <scope>NUCLEOTIDE SEQUENCE [LARGE SCALE GENOMIC DNA]</scope>
    <source>
        <strain evidence="9 11">2789STDY5834865</strain>
    </source>
</reference>
<name>A0A174CXH4_9FIRM</name>
<comment type="similarity">
    <text evidence="2">Belongs to the acyltransferase 3 family.</text>
</comment>
<keyword evidence="6 7" id="KW-0472">Membrane</keyword>
<keyword evidence="4 7" id="KW-0812">Transmembrane</keyword>
<protein>
    <submittedName>
        <fullName evidence="9">Uncharacterized protein conserved in bacteria</fullName>
    </submittedName>
</protein>
<keyword evidence="5 7" id="KW-1133">Transmembrane helix</keyword>
<dbReference type="GO" id="GO:0005886">
    <property type="term" value="C:plasma membrane"/>
    <property type="evidence" value="ECO:0007669"/>
    <property type="project" value="UniProtKB-SubCell"/>
</dbReference>
<keyword evidence="3" id="KW-1003">Cell membrane</keyword>
<dbReference type="PANTHER" id="PTHR40074">
    <property type="entry name" value="O-ACETYLTRANSFERASE WECH"/>
    <property type="match status" value="1"/>
</dbReference>